<accession>A0A8H5HRN0</accession>
<evidence type="ECO:0000256" key="3">
    <source>
        <dbReference type="ARBA" id="ARBA00022989"/>
    </source>
</evidence>
<gene>
    <name evidence="7" type="ORF">D9615_000327</name>
</gene>
<comment type="caution">
    <text evidence="7">The sequence shown here is derived from an EMBL/GenBank/DDBJ whole genome shotgun (WGS) entry which is preliminary data.</text>
</comment>
<dbReference type="InterPro" id="IPR019013">
    <property type="entry name" value="Vma21"/>
</dbReference>
<dbReference type="GO" id="GO:0070072">
    <property type="term" value="P:vacuolar proton-transporting V-type ATPase complex assembly"/>
    <property type="evidence" value="ECO:0007669"/>
    <property type="project" value="InterPro"/>
</dbReference>
<sequence length="95" mass="10219">MSEQVVIGKATEATAARSVLFKLVMFSLSLGIVPISSYFASEEYLWNGNSTYAAITAVVSANVVLVAYIISSVLEDRPMAPDTSAKTLLESKKQQ</sequence>
<reference evidence="7 8" key="1">
    <citation type="journal article" date="2020" name="ISME J.">
        <title>Uncovering the hidden diversity of litter-decomposition mechanisms in mushroom-forming fungi.</title>
        <authorList>
            <person name="Floudas D."/>
            <person name="Bentzer J."/>
            <person name="Ahren D."/>
            <person name="Johansson T."/>
            <person name="Persson P."/>
            <person name="Tunlid A."/>
        </authorList>
    </citation>
    <scope>NUCLEOTIDE SEQUENCE [LARGE SCALE GENOMIC DNA]</scope>
    <source>
        <strain evidence="7 8">CBS 661.87</strain>
    </source>
</reference>
<evidence type="ECO:0000256" key="2">
    <source>
        <dbReference type="ARBA" id="ARBA00022824"/>
    </source>
</evidence>
<organism evidence="7 8">
    <name type="scientific">Tricholomella constricta</name>
    <dbReference type="NCBI Taxonomy" id="117010"/>
    <lineage>
        <taxon>Eukaryota</taxon>
        <taxon>Fungi</taxon>
        <taxon>Dikarya</taxon>
        <taxon>Basidiomycota</taxon>
        <taxon>Agaricomycotina</taxon>
        <taxon>Agaricomycetes</taxon>
        <taxon>Agaricomycetidae</taxon>
        <taxon>Agaricales</taxon>
        <taxon>Tricholomatineae</taxon>
        <taxon>Lyophyllaceae</taxon>
        <taxon>Tricholomella</taxon>
    </lineage>
</organism>
<evidence type="ECO:0000256" key="6">
    <source>
        <dbReference type="SAM" id="Phobius"/>
    </source>
</evidence>
<dbReference type="Proteomes" id="UP000565441">
    <property type="component" value="Unassembled WGS sequence"/>
</dbReference>
<dbReference type="Pfam" id="PF09446">
    <property type="entry name" value="VMA21"/>
    <property type="match status" value="1"/>
</dbReference>
<keyword evidence="3 6" id="KW-1133">Transmembrane helix</keyword>
<name>A0A8H5HRN0_9AGAR</name>
<protein>
    <recommendedName>
        <fullName evidence="9">Vacuolar ATPase assembly integral membrane protein VMA21</fullName>
    </recommendedName>
</protein>
<feature type="transmembrane region" description="Helical" evidence="6">
    <location>
        <begin position="20"/>
        <end position="40"/>
    </location>
</feature>
<dbReference type="GO" id="GO:0031410">
    <property type="term" value="C:cytoplasmic vesicle"/>
    <property type="evidence" value="ECO:0007669"/>
    <property type="project" value="UniProtKB-KW"/>
</dbReference>
<dbReference type="EMBL" id="JAACJP010000001">
    <property type="protein sequence ID" value="KAF5388351.1"/>
    <property type="molecule type" value="Genomic_DNA"/>
</dbReference>
<keyword evidence="5" id="KW-0968">Cytoplasmic vesicle</keyword>
<keyword evidence="1 6" id="KW-0812">Transmembrane</keyword>
<proteinExistence type="predicted"/>
<keyword evidence="4 6" id="KW-0472">Membrane</keyword>
<dbReference type="AlphaFoldDB" id="A0A8H5HRN0"/>
<feature type="transmembrane region" description="Helical" evidence="6">
    <location>
        <begin position="52"/>
        <end position="70"/>
    </location>
</feature>
<keyword evidence="8" id="KW-1185">Reference proteome</keyword>
<dbReference type="OrthoDB" id="160405at2759"/>
<evidence type="ECO:0000256" key="4">
    <source>
        <dbReference type="ARBA" id="ARBA00023136"/>
    </source>
</evidence>
<keyword evidence="2" id="KW-0256">Endoplasmic reticulum</keyword>
<evidence type="ECO:0008006" key="9">
    <source>
        <dbReference type="Google" id="ProtNLM"/>
    </source>
</evidence>
<evidence type="ECO:0000313" key="7">
    <source>
        <dbReference type="EMBL" id="KAF5388351.1"/>
    </source>
</evidence>
<evidence type="ECO:0000256" key="1">
    <source>
        <dbReference type="ARBA" id="ARBA00022692"/>
    </source>
</evidence>
<evidence type="ECO:0000313" key="8">
    <source>
        <dbReference type="Proteomes" id="UP000565441"/>
    </source>
</evidence>
<evidence type="ECO:0000256" key="5">
    <source>
        <dbReference type="ARBA" id="ARBA00023329"/>
    </source>
</evidence>